<dbReference type="Proteomes" id="UP000887569">
    <property type="component" value="Unplaced"/>
</dbReference>
<dbReference type="WBParaSite" id="PgE138_g001_t09">
    <property type="protein sequence ID" value="PgE138_g001_t09"/>
    <property type="gene ID" value="PgE138_g001"/>
</dbReference>
<dbReference type="InterPro" id="IPR021718">
    <property type="entry name" value="CPSF73-100_C"/>
</dbReference>
<evidence type="ECO:0000313" key="6">
    <source>
        <dbReference type="WBParaSite" id="PgE138_g001_t09"/>
    </source>
</evidence>
<dbReference type="SUPFAM" id="SSF56281">
    <property type="entry name" value="Metallo-hydrolase/oxidoreductase"/>
    <property type="match status" value="1"/>
</dbReference>
<dbReference type="GO" id="GO:0004534">
    <property type="term" value="F:5'-3' RNA exonuclease activity"/>
    <property type="evidence" value="ECO:0007669"/>
    <property type="project" value="TreeGrafter"/>
</dbReference>
<dbReference type="InterPro" id="IPR036866">
    <property type="entry name" value="RibonucZ/Hydroxyglut_hydro"/>
</dbReference>
<dbReference type="SMART" id="SM01098">
    <property type="entry name" value="CPSF73-100_C"/>
    <property type="match status" value="1"/>
</dbReference>
<evidence type="ECO:0000256" key="2">
    <source>
        <dbReference type="ARBA" id="ARBA00022664"/>
    </source>
</evidence>
<protein>
    <submittedName>
        <fullName evidence="6">Pre-mRNA 3'-end-processing endonuclease polyadenylation factor C-term domain-containing protein</fullName>
    </submittedName>
</protein>
<proteinExistence type="predicted"/>
<name>A0A915A1H8_PARUN</name>
<accession>A0A915A1H8</accession>
<feature type="domain" description="Pre-mRNA 3'-end-processing endonuclease polyadenylation factor C-term" evidence="4">
    <location>
        <begin position="107"/>
        <end position="305"/>
    </location>
</feature>
<dbReference type="InterPro" id="IPR050698">
    <property type="entry name" value="MBL"/>
</dbReference>
<evidence type="ECO:0000256" key="1">
    <source>
        <dbReference type="ARBA" id="ARBA00004123"/>
    </source>
</evidence>
<comment type="subcellular location">
    <subcellularLocation>
        <location evidence="1">Nucleus</location>
    </subcellularLocation>
</comment>
<dbReference type="PANTHER" id="PTHR11203">
    <property type="entry name" value="CLEAVAGE AND POLYADENYLATION SPECIFICITY FACTOR FAMILY MEMBER"/>
    <property type="match status" value="1"/>
</dbReference>
<dbReference type="Gene3D" id="3.60.15.10">
    <property type="entry name" value="Ribonuclease Z/Hydroxyacylglutathione hydrolase-like"/>
    <property type="match status" value="1"/>
</dbReference>
<dbReference type="GO" id="GO:0004521">
    <property type="term" value="F:RNA endonuclease activity"/>
    <property type="evidence" value="ECO:0007669"/>
    <property type="project" value="TreeGrafter"/>
</dbReference>
<organism evidence="5 6">
    <name type="scientific">Parascaris univalens</name>
    <name type="common">Nematode worm</name>
    <dbReference type="NCBI Taxonomy" id="6257"/>
    <lineage>
        <taxon>Eukaryota</taxon>
        <taxon>Metazoa</taxon>
        <taxon>Ecdysozoa</taxon>
        <taxon>Nematoda</taxon>
        <taxon>Chromadorea</taxon>
        <taxon>Rhabditida</taxon>
        <taxon>Spirurina</taxon>
        <taxon>Ascaridomorpha</taxon>
        <taxon>Ascaridoidea</taxon>
        <taxon>Ascarididae</taxon>
        <taxon>Parascaris</taxon>
    </lineage>
</organism>
<dbReference type="AlphaFoldDB" id="A0A915A1H8"/>
<dbReference type="GO" id="GO:0003723">
    <property type="term" value="F:RNA binding"/>
    <property type="evidence" value="ECO:0007669"/>
    <property type="project" value="TreeGrafter"/>
</dbReference>
<keyword evidence="2" id="KW-0507">mRNA processing</keyword>
<evidence type="ECO:0000256" key="3">
    <source>
        <dbReference type="ARBA" id="ARBA00023242"/>
    </source>
</evidence>
<dbReference type="GO" id="GO:0005847">
    <property type="term" value="C:mRNA cleavage and polyadenylation specificity factor complex"/>
    <property type="evidence" value="ECO:0007669"/>
    <property type="project" value="TreeGrafter"/>
</dbReference>
<keyword evidence="3" id="KW-0539">Nucleus</keyword>
<keyword evidence="5" id="KW-1185">Reference proteome</keyword>
<evidence type="ECO:0000259" key="4">
    <source>
        <dbReference type="SMART" id="SM01098"/>
    </source>
</evidence>
<dbReference type="Pfam" id="PF11718">
    <property type="entry name" value="CPSF73-100_C"/>
    <property type="match status" value="1"/>
</dbReference>
<reference evidence="6" key="1">
    <citation type="submission" date="2022-11" db="UniProtKB">
        <authorList>
            <consortium name="WormBaseParasite"/>
        </authorList>
    </citation>
    <scope>IDENTIFICATION</scope>
</reference>
<dbReference type="PANTHER" id="PTHR11203:SF11">
    <property type="entry name" value="CLEAVAGE AND POLYADENYLATION SPECIFICITY FACTOR SUBUNIT 3"/>
    <property type="match status" value="1"/>
</dbReference>
<evidence type="ECO:0000313" key="5">
    <source>
        <dbReference type="Proteomes" id="UP000887569"/>
    </source>
</evidence>
<sequence length="353" mass="39969">MDQTLFCAYSVGTGGDHHNEWSEVGYAFTDGIYKFFGSYRLSTNVEFCAEINEMNRLKAAIMRQYEDDADFHIEVHNPRNTESVELHFRGEKTAKVVGKMAMSAPKDGEMLGGVLVRRNFNYHLMRAHNLSAYTGLSNSVLIQKESIYYNGSTSLLLHNLQQVSGHVILKHIGSKDPSNPTHHIPVFSESVRENVYFAQHITIIEWTSNPVNDMFADRTLVAVLHAQANPIPDKHLGKRDEKSEPADCIRKALIEVCGDDAVIDVVGHSIHLEVDGKSANIDTDTTQITCSDQLLHHLILSGVSSCRLYVRMDGRSGDVKHRRRDFELWMGNMTLKSEYRIFECLRSLFILQK</sequence>
<dbReference type="GO" id="GO:0006398">
    <property type="term" value="P:mRNA 3'-end processing by stem-loop binding and cleavage"/>
    <property type="evidence" value="ECO:0007669"/>
    <property type="project" value="TreeGrafter"/>
</dbReference>